<dbReference type="GO" id="GO:0005576">
    <property type="term" value="C:extracellular region"/>
    <property type="evidence" value="ECO:0007669"/>
    <property type="project" value="UniProtKB-SubCell"/>
</dbReference>
<proteinExistence type="inferred from homology"/>
<dbReference type="InterPro" id="IPR008801">
    <property type="entry name" value="RALF"/>
</dbReference>
<sequence length="72" mass="8140">MATNNDVLADGGEEFMMESEVSRRMLASNVVIDYALRIDRAFCDADTYGSCNSNLKRLSKRPCTYQNHCKRG</sequence>
<comment type="caution">
    <text evidence="7">The sequence shown here is derived from an EMBL/GenBank/DDBJ whole genome shotgun (WGS) entry which is preliminary data.</text>
</comment>
<evidence type="ECO:0000313" key="8">
    <source>
        <dbReference type="Proteomes" id="UP001454036"/>
    </source>
</evidence>
<dbReference type="PANTHER" id="PTHR39112">
    <property type="entry name" value="PROTEIN RALF-LIKE 27-RELATED"/>
    <property type="match status" value="1"/>
</dbReference>
<dbReference type="Pfam" id="PF05498">
    <property type="entry name" value="RALF"/>
    <property type="match status" value="1"/>
</dbReference>
<dbReference type="GO" id="GO:0005179">
    <property type="term" value="F:hormone activity"/>
    <property type="evidence" value="ECO:0007669"/>
    <property type="project" value="UniProtKB-KW"/>
</dbReference>
<gene>
    <name evidence="7" type="ORF">LIER_28715</name>
</gene>
<comment type="similarity">
    <text evidence="2">Belongs to the plant rapid alkalinization factor (RALF) family.</text>
</comment>
<evidence type="ECO:0000313" key="7">
    <source>
        <dbReference type="EMBL" id="GAA0175567.1"/>
    </source>
</evidence>
<keyword evidence="5" id="KW-0732">Signal</keyword>
<evidence type="ECO:0000256" key="3">
    <source>
        <dbReference type="ARBA" id="ARBA00022525"/>
    </source>
</evidence>
<evidence type="ECO:0000256" key="4">
    <source>
        <dbReference type="ARBA" id="ARBA00022702"/>
    </source>
</evidence>
<name>A0AAV3RGN7_LITER</name>
<keyword evidence="6" id="KW-1015">Disulfide bond</keyword>
<dbReference type="PANTHER" id="PTHR39112:SF1">
    <property type="entry name" value="PROTEIN RALF-LIKE 27"/>
    <property type="match status" value="1"/>
</dbReference>
<protein>
    <submittedName>
        <fullName evidence="7">Uncharacterized protein</fullName>
    </submittedName>
</protein>
<keyword evidence="4" id="KW-0372">Hormone</keyword>
<evidence type="ECO:0000256" key="5">
    <source>
        <dbReference type="ARBA" id="ARBA00022729"/>
    </source>
</evidence>
<keyword evidence="8" id="KW-1185">Reference proteome</keyword>
<accession>A0AAV3RGN7</accession>
<evidence type="ECO:0000256" key="6">
    <source>
        <dbReference type="ARBA" id="ARBA00023157"/>
    </source>
</evidence>
<reference evidence="7 8" key="1">
    <citation type="submission" date="2024-01" db="EMBL/GenBank/DDBJ databases">
        <title>The complete chloroplast genome sequence of Lithospermum erythrorhizon: insights into the phylogenetic relationship among Boraginaceae species and the maternal lineages of purple gromwells.</title>
        <authorList>
            <person name="Okada T."/>
            <person name="Watanabe K."/>
        </authorList>
    </citation>
    <scope>NUCLEOTIDE SEQUENCE [LARGE SCALE GENOMIC DNA]</scope>
</reference>
<comment type="subcellular location">
    <subcellularLocation>
        <location evidence="1">Secreted</location>
    </subcellularLocation>
</comment>
<dbReference type="EMBL" id="BAABME010009654">
    <property type="protein sequence ID" value="GAA0175567.1"/>
    <property type="molecule type" value="Genomic_DNA"/>
</dbReference>
<keyword evidence="3" id="KW-0964">Secreted</keyword>
<organism evidence="7 8">
    <name type="scientific">Lithospermum erythrorhizon</name>
    <name type="common">Purple gromwell</name>
    <name type="synonym">Lithospermum officinale var. erythrorhizon</name>
    <dbReference type="NCBI Taxonomy" id="34254"/>
    <lineage>
        <taxon>Eukaryota</taxon>
        <taxon>Viridiplantae</taxon>
        <taxon>Streptophyta</taxon>
        <taxon>Embryophyta</taxon>
        <taxon>Tracheophyta</taxon>
        <taxon>Spermatophyta</taxon>
        <taxon>Magnoliopsida</taxon>
        <taxon>eudicotyledons</taxon>
        <taxon>Gunneridae</taxon>
        <taxon>Pentapetalae</taxon>
        <taxon>asterids</taxon>
        <taxon>lamiids</taxon>
        <taxon>Boraginales</taxon>
        <taxon>Boraginaceae</taxon>
        <taxon>Boraginoideae</taxon>
        <taxon>Lithospermeae</taxon>
        <taxon>Lithospermum</taxon>
    </lineage>
</organism>
<dbReference type="AlphaFoldDB" id="A0AAV3RGN7"/>
<evidence type="ECO:0000256" key="2">
    <source>
        <dbReference type="ARBA" id="ARBA00009178"/>
    </source>
</evidence>
<evidence type="ECO:0000256" key="1">
    <source>
        <dbReference type="ARBA" id="ARBA00004613"/>
    </source>
</evidence>
<dbReference type="InterPro" id="IPR039252">
    <property type="entry name" value="RALFL27"/>
</dbReference>
<dbReference type="Proteomes" id="UP001454036">
    <property type="component" value="Unassembled WGS sequence"/>
</dbReference>